<dbReference type="GeneID" id="106665201"/>
<feature type="region of interest" description="Disordered" evidence="1">
    <location>
        <begin position="1"/>
        <end position="25"/>
    </location>
</feature>
<dbReference type="Pfam" id="PF15398">
    <property type="entry name" value="DUF4619"/>
    <property type="match status" value="1"/>
</dbReference>
<dbReference type="Proteomes" id="UP000494040">
    <property type="component" value="Unassembled WGS sequence"/>
</dbReference>
<feature type="compositionally biased region" description="Low complexity" evidence="1">
    <location>
        <begin position="105"/>
        <end position="114"/>
    </location>
</feature>
<dbReference type="EnsemblMetazoa" id="XM_014391459.2">
    <property type="protein sequence ID" value="XP_014246945.1"/>
    <property type="gene ID" value="LOC106665201"/>
</dbReference>
<dbReference type="AlphaFoldDB" id="A0A8I6RKQ4"/>
<accession>A0A8I6RKQ4</accession>
<dbReference type="InterPro" id="IPR029235">
    <property type="entry name" value="FAME"/>
</dbReference>
<dbReference type="KEGG" id="clec:106665201"/>
<organism evidence="2 3">
    <name type="scientific">Cimex lectularius</name>
    <name type="common">Bed bug</name>
    <name type="synonym">Acanthia lectularia</name>
    <dbReference type="NCBI Taxonomy" id="79782"/>
    <lineage>
        <taxon>Eukaryota</taxon>
        <taxon>Metazoa</taxon>
        <taxon>Ecdysozoa</taxon>
        <taxon>Arthropoda</taxon>
        <taxon>Hexapoda</taxon>
        <taxon>Insecta</taxon>
        <taxon>Pterygota</taxon>
        <taxon>Neoptera</taxon>
        <taxon>Paraneoptera</taxon>
        <taxon>Hemiptera</taxon>
        <taxon>Heteroptera</taxon>
        <taxon>Panheteroptera</taxon>
        <taxon>Cimicomorpha</taxon>
        <taxon>Cimicidae</taxon>
        <taxon>Cimex</taxon>
    </lineage>
</organism>
<sequence length="148" mass="16185">MGCAASKTAVIPIEGGKDLGNGHVDGNSEGASVPIAAAIPSIDDDIKISAQTTKGLAFEVPITDEENLIKKHPPKRLQRLEDQQMPNLTHRLLDEKQAEAEQRRQQILSQRIQSAKARQKVKRTFIGSGESNGLFIESMHHEPSTVEL</sequence>
<name>A0A8I6RKQ4_CIMLE</name>
<proteinExistence type="predicted"/>
<keyword evidence="3" id="KW-1185">Reference proteome</keyword>
<feature type="region of interest" description="Disordered" evidence="1">
    <location>
        <begin position="96"/>
        <end position="120"/>
    </location>
</feature>
<dbReference type="RefSeq" id="XP_014246945.1">
    <property type="nucleotide sequence ID" value="XM_014391459.2"/>
</dbReference>
<dbReference type="PANTHER" id="PTHR16065">
    <property type="entry name" value="COILED-COIL DOMAIN CONTAINING 198"/>
    <property type="match status" value="1"/>
</dbReference>
<dbReference type="PANTHER" id="PTHR16065:SF2">
    <property type="entry name" value="COILED-COIL DOMAIN CONTAINING 198"/>
    <property type="match status" value="1"/>
</dbReference>
<protein>
    <submittedName>
        <fullName evidence="2">Uncharacterized protein</fullName>
    </submittedName>
</protein>
<evidence type="ECO:0000313" key="2">
    <source>
        <dbReference type="EnsemblMetazoa" id="XP_014246945.1"/>
    </source>
</evidence>
<evidence type="ECO:0000313" key="3">
    <source>
        <dbReference type="Proteomes" id="UP000494040"/>
    </source>
</evidence>
<evidence type="ECO:0000256" key="1">
    <source>
        <dbReference type="SAM" id="MobiDB-lite"/>
    </source>
</evidence>
<reference evidence="2" key="1">
    <citation type="submission" date="2022-01" db="UniProtKB">
        <authorList>
            <consortium name="EnsemblMetazoa"/>
        </authorList>
    </citation>
    <scope>IDENTIFICATION</scope>
</reference>
<dbReference type="OrthoDB" id="6344011at2759"/>
<dbReference type="OMA" id="DIPHPAN"/>